<sequence>MVEASLFAMVRRIKLQAPGAVSKNRSAIFPWMLSMSSSKEESNLQVNNHNLQQSADTETCHHNSLVG</sequence>
<reference evidence="2 3" key="1">
    <citation type="submission" date="2019-01" db="EMBL/GenBank/DDBJ databases">
        <title>Sequencing of cultivated peanut Arachis hypogaea provides insights into genome evolution and oil improvement.</title>
        <authorList>
            <person name="Chen X."/>
        </authorList>
    </citation>
    <scope>NUCLEOTIDE SEQUENCE [LARGE SCALE GENOMIC DNA]</scope>
    <source>
        <strain evidence="3">cv. Fuhuasheng</strain>
        <tissue evidence="2">Leaves</tissue>
    </source>
</reference>
<evidence type="ECO:0000256" key="1">
    <source>
        <dbReference type="SAM" id="MobiDB-lite"/>
    </source>
</evidence>
<name>A0A445AM24_ARAHY</name>
<feature type="compositionally biased region" description="Polar residues" evidence="1">
    <location>
        <begin position="43"/>
        <end position="57"/>
    </location>
</feature>
<comment type="caution">
    <text evidence="2">The sequence shown here is derived from an EMBL/GenBank/DDBJ whole genome shotgun (WGS) entry which is preliminary data.</text>
</comment>
<gene>
    <name evidence="2" type="ORF">Ahy_B01g051434</name>
</gene>
<dbReference type="AlphaFoldDB" id="A0A445AM24"/>
<dbReference type="EMBL" id="SDMP01000011">
    <property type="protein sequence ID" value="RYR27400.1"/>
    <property type="molecule type" value="Genomic_DNA"/>
</dbReference>
<protein>
    <submittedName>
        <fullName evidence="2">Uncharacterized protein</fullName>
    </submittedName>
</protein>
<dbReference type="Proteomes" id="UP000289738">
    <property type="component" value="Chromosome B01"/>
</dbReference>
<evidence type="ECO:0000313" key="2">
    <source>
        <dbReference type="EMBL" id="RYR27400.1"/>
    </source>
</evidence>
<accession>A0A445AM24</accession>
<evidence type="ECO:0000313" key="3">
    <source>
        <dbReference type="Proteomes" id="UP000289738"/>
    </source>
</evidence>
<keyword evidence="3" id="KW-1185">Reference proteome</keyword>
<proteinExistence type="predicted"/>
<feature type="region of interest" description="Disordered" evidence="1">
    <location>
        <begin position="42"/>
        <end position="67"/>
    </location>
</feature>
<organism evidence="2 3">
    <name type="scientific">Arachis hypogaea</name>
    <name type="common">Peanut</name>
    <dbReference type="NCBI Taxonomy" id="3818"/>
    <lineage>
        <taxon>Eukaryota</taxon>
        <taxon>Viridiplantae</taxon>
        <taxon>Streptophyta</taxon>
        <taxon>Embryophyta</taxon>
        <taxon>Tracheophyta</taxon>
        <taxon>Spermatophyta</taxon>
        <taxon>Magnoliopsida</taxon>
        <taxon>eudicotyledons</taxon>
        <taxon>Gunneridae</taxon>
        <taxon>Pentapetalae</taxon>
        <taxon>rosids</taxon>
        <taxon>fabids</taxon>
        <taxon>Fabales</taxon>
        <taxon>Fabaceae</taxon>
        <taxon>Papilionoideae</taxon>
        <taxon>50 kb inversion clade</taxon>
        <taxon>dalbergioids sensu lato</taxon>
        <taxon>Dalbergieae</taxon>
        <taxon>Pterocarpus clade</taxon>
        <taxon>Arachis</taxon>
    </lineage>
</organism>